<feature type="region of interest" description="Disordered" evidence="1">
    <location>
        <begin position="1"/>
        <end position="34"/>
    </location>
</feature>
<evidence type="ECO:0000313" key="2">
    <source>
        <dbReference type="EMBL" id="MBB4905477.1"/>
    </source>
</evidence>
<evidence type="ECO:0000313" key="3">
    <source>
        <dbReference type="Proteomes" id="UP000520767"/>
    </source>
</evidence>
<dbReference type="AlphaFoldDB" id="A0A7W7Q1U6"/>
<dbReference type="EMBL" id="JACHJQ010000002">
    <property type="protein sequence ID" value="MBB4905477.1"/>
    <property type="molecule type" value="Genomic_DNA"/>
</dbReference>
<proteinExistence type="predicted"/>
<keyword evidence="3" id="KW-1185">Reference proteome</keyword>
<name>A0A7W7Q1U6_9PSEU</name>
<dbReference type="Proteomes" id="UP000520767">
    <property type="component" value="Unassembled WGS sequence"/>
</dbReference>
<protein>
    <submittedName>
        <fullName evidence="2">Uncharacterized protein</fullName>
    </submittedName>
</protein>
<organism evidence="2 3">
    <name type="scientific">Actinophytocola algeriensis</name>
    <dbReference type="NCBI Taxonomy" id="1768010"/>
    <lineage>
        <taxon>Bacteria</taxon>
        <taxon>Bacillati</taxon>
        <taxon>Actinomycetota</taxon>
        <taxon>Actinomycetes</taxon>
        <taxon>Pseudonocardiales</taxon>
        <taxon>Pseudonocardiaceae</taxon>
    </lineage>
</organism>
<comment type="caution">
    <text evidence="2">The sequence shown here is derived from an EMBL/GenBank/DDBJ whole genome shotgun (WGS) entry which is preliminary data.</text>
</comment>
<sequence length="34" mass="3548">MTRILIGHGWHDDGEQVRAPTEGSAAPPHAGVLA</sequence>
<reference evidence="2 3" key="1">
    <citation type="submission" date="2020-08" db="EMBL/GenBank/DDBJ databases">
        <title>Genomic Encyclopedia of Type Strains, Phase III (KMG-III): the genomes of soil and plant-associated and newly described type strains.</title>
        <authorList>
            <person name="Whitman W."/>
        </authorList>
    </citation>
    <scope>NUCLEOTIDE SEQUENCE [LARGE SCALE GENOMIC DNA]</scope>
    <source>
        <strain evidence="2 3">CECT 8960</strain>
    </source>
</reference>
<accession>A0A7W7Q1U6</accession>
<gene>
    <name evidence="2" type="ORF">FHR82_001694</name>
</gene>
<evidence type="ECO:0000256" key="1">
    <source>
        <dbReference type="SAM" id="MobiDB-lite"/>
    </source>
</evidence>